<comment type="caution">
    <text evidence="2">The sequence shown here is derived from an EMBL/GenBank/DDBJ whole genome shotgun (WGS) entry which is preliminary data.</text>
</comment>
<dbReference type="Proteomes" id="UP001153069">
    <property type="component" value="Unassembled WGS sequence"/>
</dbReference>
<dbReference type="PANTHER" id="PTHR22893:SF91">
    <property type="entry name" value="NADPH DEHYDROGENASE 2-RELATED"/>
    <property type="match status" value="1"/>
</dbReference>
<keyword evidence="3" id="KW-1185">Reference proteome</keyword>
<protein>
    <submittedName>
        <fullName evidence="2">12-oxophytodienoate reductase</fullName>
    </submittedName>
</protein>
<dbReference type="Pfam" id="PF00724">
    <property type="entry name" value="Oxidored_FMN"/>
    <property type="match status" value="1"/>
</dbReference>
<dbReference type="GO" id="GO:0010181">
    <property type="term" value="F:FMN binding"/>
    <property type="evidence" value="ECO:0007669"/>
    <property type="project" value="InterPro"/>
</dbReference>
<reference evidence="2" key="1">
    <citation type="submission" date="2020-06" db="EMBL/GenBank/DDBJ databases">
        <authorList>
            <consortium name="Plant Systems Biology data submission"/>
        </authorList>
    </citation>
    <scope>NUCLEOTIDE SEQUENCE</scope>
    <source>
        <strain evidence="2">D6</strain>
    </source>
</reference>
<dbReference type="AlphaFoldDB" id="A0A9N8HPA2"/>
<gene>
    <name evidence="2" type="ORF">SEMRO_1160_G247700.1</name>
</gene>
<feature type="domain" description="NADH:flavin oxidoreductase/NADH oxidase N-terminal" evidence="1">
    <location>
        <begin position="2"/>
        <end position="174"/>
    </location>
</feature>
<dbReference type="OrthoDB" id="90288at2759"/>
<dbReference type="InterPro" id="IPR045247">
    <property type="entry name" value="Oye-like"/>
</dbReference>
<sequence length="202" mass="22528">MSKEAGCDGVEIHSANGYLLDSFFQSTSNTRTDQYGGSMENRVRILTEVVAGIVESGAYPANRIGFRLSPNGVFGGMGSKDNPEMFEFIAKTMNNYDMAYLHIMDGLGFGYHEKARVVTAFDMKKHFDGPVIANVGLTRDKAEGMIRSGTADLACFGRPYIANPDLVDRFANDWPLDPESEHENWWYPTGSKGYTDYKNYKN</sequence>
<dbReference type="InterPro" id="IPR001155">
    <property type="entry name" value="OxRdtase_FMN_N"/>
</dbReference>
<evidence type="ECO:0000313" key="3">
    <source>
        <dbReference type="Proteomes" id="UP001153069"/>
    </source>
</evidence>
<dbReference type="GO" id="GO:0016491">
    <property type="term" value="F:oxidoreductase activity"/>
    <property type="evidence" value="ECO:0007669"/>
    <property type="project" value="InterPro"/>
</dbReference>
<name>A0A9N8HPA2_9STRA</name>
<dbReference type="EMBL" id="CAICTM010001158">
    <property type="protein sequence ID" value="CAB9521066.1"/>
    <property type="molecule type" value="Genomic_DNA"/>
</dbReference>
<evidence type="ECO:0000313" key="2">
    <source>
        <dbReference type="EMBL" id="CAB9521066.1"/>
    </source>
</evidence>
<accession>A0A9N8HPA2</accession>
<organism evidence="2 3">
    <name type="scientific">Seminavis robusta</name>
    <dbReference type="NCBI Taxonomy" id="568900"/>
    <lineage>
        <taxon>Eukaryota</taxon>
        <taxon>Sar</taxon>
        <taxon>Stramenopiles</taxon>
        <taxon>Ochrophyta</taxon>
        <taxon>Bacillariophyta</taxon>
        <taxon>Bacillariophyceae</taxon>
        <taxon>Bacillariophycidae</taxon>
        <taxon>Naviculales</taxon>
        <taxon>Naviculaceae</taxon>
        <taxon>Seminavis</taxon>
    </lineage>
</organism>
<dbReference type="Gene3D" id="3.20.20.70">
    <property type="entry name" value="Aldolase class I"/>
    <property type="match status" value="1"/>
</dbReference>
<dbReference type="PANTHER" id="PTHR22893">
    <property type="entry name" value="NADH OXIDOREDUCTASE-RELATED"/>
    <property type="match status" value="1"/>
</dbReference>
<evidence type="ECO:0000259" key="1">
    <source>
        <dbReference type="Pfam" id="PF00724"/>
    </source>
</evidence>
<dbReference type="SUPFAM" id="SSF51395">
    <property type="entry name" value="FMN-linked oxidoreductases"/>
    <property type="match status" value="1"/>
</dbReference>
<proteinExistence type="predicted"/>
<dbReference type="InterPro" id="IPR013785">
    <property type="entry name" value="Aldolase_TIM"/>
</dbReference>